<evidence type="ECO:0000313" key="1">
    <source>
        <dbReference type="EMBL" id="QLG70650.1"/>
    </source>
</evidence>
<dbReference type="InterPro" id="IPR018854">
    <property type="entry name" value="Psome_chaperone_3/4"/>
</dbReference>
<dbReference type="Pfam" id="PF10448">
    <property type="entry name" value="POC3_POC4"/>
    <property type="match status" value="1"/>
</dbReference>
<gene>
    <name evidence="1" type="ORF">HG535_0A05920</name>
</gene>
<dbReference type="AlphaFoldDB" id="A0A7H9AW77"/>
<keyword evidence="2" id="KW-1185">Reference proteome</keyword>
<organism evidence="1 2">
    <name type="scientific">Zygotorulaspora mrakii</name>
    <name type="common">Zygosaccharomyces mrakii</name>
    <dbReference type="NCBI Taxonomy" id="42260"/>
    <lineage>
        <taxon>Eukaryota</taxon>
        <taxon>Fungi</taxon>
        <taxon>Dikarya</taxon>
        <taxon>Ascomycota</taxon>
        <taxon>Saccharomycotina</taxon>
        <taxon>Saccharomycetes</taxon>
        <taxon>Saccharomycetales</taxon>
        <taxon>Saccharomycetaceae</taxon>
        <taxon>Zygotorulaspora</taxon>
    </lineage>
</organism>
<sequence>MKNTSFILHSSTLLVLKLRGTQDKSQMKSVKTVHQVLESQLGTPLELLVTIPQDPTAKKIPITIVLGIQSKSSHLSTLCCYHYCIPNRNGNEIFGTALLDTNNDWILDVTRQAATAVSKKFHRPCYVAWSAPQDHQYNSVEQTYVVKQCLDYIKNL</sequence>
<protein>
    <recommendedName>
        <fullName evidence="3">Proteasome assembly chaperone 3</fullName>
    </recommendedName>
</protein>
<dbReference type="RefSeq" id="XP_037142378.1">
    <property type="nucleotide sequence ID" value="XM_037286483.1"/>
</dbReference>
<dbReference type="Gene3D" id="3.30.230.100">
    <property type="match status" value="1"/>
</dbReference>
<reference evidence="1 2" key="1">
    <citation type="submission" date="2020-07" db="EMBL/GenBank/DDBJ databases">
        <title>The yeast mating-type switching endonuclease HO is a domesticated member of an unorthodox homing genetic element family.</title>
        <authorList>
            <person name="Coughlan A.Y."/>
            <person name="Lombardi L."/>
            <person name="Braun-Galleani S."/>
            <person name="Martos A.R."/>
            <person name="Galeote V."/>
            <person name="Bigey F."/>
            <person name="Dequin S."/>
            <person name="Byrne K.P."/>
            <person name="Wolfe K.H."/>
        </authorList>
    </citation>
    <scope>NUCLEOTIDE SEQUENCE [LARGE SCALE GENOMIC DNA]</scope>
    <source>
        <strain evidence="1 2">NRRL Y-6702</strain>
    </source>
</reference>
<dbReference type="Proteomes" id="UP000509704">
    <property type="component" value="Chromosome 1"/>
</dbReference>
<dbReference type="KEGG" id="zmk:HG535_0A05920"/>
<proteinExistence type="predicted"/>
<accession>A0A7H9AW77</accession>
<dbReference type="EMBL" id="CP058604">
    <property type="protein sequence ID" value="QLG70650.1"/>
    <property type="molecule type" value="Genomic_DNA"/>
</dbReference>
<evidence type="ECO:0008006" key="3">
    <source>
        <dbReference type="Google" id="ProtNLM"/>
    </source>
</evidence>
<dbReference type="OrthoDB" id="4035555at2759"/>
<evidence type="ECO:0000313" key="2">
    <source>
        <dbReference type="Proteomes" id="UP000509704"/>
    </source>
</evidence>
<dbReference type="GeneID" id="59234286"/>
<name>A0A7H9AW77_ZYGMR</name>